<organism evidence="1 2">
    <name type="scientific">Cichlidogyrus casuarinus</name>
    <dbReference type="NCBI Taxonomy" id="1844966"/>
    <lineage>
        <taxon>Eukaryota</taxon>
        <taxon>Metazoa</taxon>
        <taxon>Spiralia</taxon>
        <taxon>Lophotrochozoa</taxon>
        <taxon>Platyhelminthes</taxon>
        <taxon>Monogenea</taxon>
        <taxon>Monopisthocotylea</taxon>
        <taxon>Dactylogyridea</taxon>
        <taxon>Ancyrocephalidae</taxon>
        <taxon>Cichlidogyrus</taxon>
    </lineage>
</organism>
<accession>A0ABD2QD02</accession>
<gene>
    <name evidence="1" type="ORF">Ciccas_004723</name>
</gene>
<keyword evidence="2" id="KW-1185">Reference proteome</keyword>
<evidence type="ECO:0000313" key="2">
    <source>
        <dbReference type="Proteomes" id="UP001626550"/>
    </source>
</evidence>
<name>A0ABD2QD02_9PLAT</name>
<evidence type="ECO:0000313" key="1">
    <source>
        <dbReference type="EMBL" id="KAL3316631.1"/>
    </source>
</evidence>
<dbReference type="Proteomes" id="UP001626550">
    <property type="component" value="Unassembled WGS sequence"/>
</dbReference>
<sequence>MVLQETHTRDCDMQLKRGHRVYRNAENESQISECELRVSVMSTVDMCLITAYARTEAHGTDEDMKKFKLDN</sequence>
<dbReference type="AlphaFoldDB" id="A0ABD2QD02"/>
<proteinExistence type="predicted"/>
<dbReference type="EMBL" id="JBJKFK010000509">
    <property type="protein sequence ID" value="KAL3316631.1"/>
    <property type="molecule type" value="Genomic_DNA"/>
</dbReference>
<comment type="caution">
    <text evidence="1">The sequence shown here is derived from an EMBL/GenBank/DDBJ whole genome shotgun (WGS) entry which is preliminary data.</text>
</comment>
<protein>
    <submittedName>
        <fullName evidence="1">Uncharacterized protein</fullName>
    </submittedName>
</protein>
<reference evidence="1 2" key="1">
    <citation type="submission" date="2024-11" db="EMBL/GenBank/DDBJ databases">
        <title>Adaptive evolution of stress response genes in parasites aligns with host niche diversity.</title>
        <authorList>
            <person name="Hahn C."/>
            <person name="Resl P."/>
        </authorList>
    </citation>
    <scope>NUCLEOTIDE SEQUENCE [LARGE SCALE GENOMIC DNA]</scope>
    <source>
        <strain evidence="1">EGGRZ-B1_66</strain>
        <tissue evidence="1">Body</tissue>
    </source>
</reference>